<name>A0A815R5Q2_9BILA</name>
<comment type="caution">
    <text evidence="2">The sequence shown here is derived from an EMBL/GenBank/DDBJ whole genome shotgun (WGS) entry which is preliminary data.</text>
</comment>
<protein>
    <submittedName>
        <fullName evidence="2">Uncharacterized protein</fullName>
    </submittedName>
</protein>
<evidence type="ECO:0000313" key="4">
    <source>
        <dbReference type="Proteomes" id="UP000663829"/>
    </source>
</evidence>
<evidence type="ECO:0000256" key="1">
    <source>
        <dbReference type="SAM" id="SignalP"/>
    </source>
</evidence>
<dbReference type="Proteomes" id="UP000663829">
    <property type="component" value="Unassembled WGS sequence"/>
</dbReference>
<organism evidence="2 4">
    <name type="scientific">Didymodactylos carnosus</name>
    <dbReference type="NCBI Taxonomy" id="1234261"/>
    <lineage>
        <taxon>Eukaryota</taxon>
        <taxon>Metazoa</taxon>
        <taxon>Spiralia</taxon>
        <taxon>Gnathifera</taxon>
        <taxon>Rotifera</taxon>
        <taxon>Eurotatoria</taxon>
        <taxon>Bdelloidea</taxon>
        <taxon>Philodinida</taxon>
        <taxon>Philodinidae</taxon>
        <taxon>Didymodactylos</taxon>
    </lineage>
</organism>
<sequence>MVAKLFIFSVVILCILNKIKISSTLDCYQCGVNSGYNEYPYIITLDNIPEFKNCTVVSTDEPCTIQFRFQGAYQINATTIVISDETEHYYNSSLIRTTVSYSGGMGQDSIDHELEYFCYEDKCNDPKKLKLLLQSATVEPFTKDQIKWLIVPTSPPSIPIPCMHHNNWTSLDSDCIDEDVEVCQSCNTDIVGSITTQVCAVCSYGPLFANSYYDVSQQFLYGNRDRVRQLHVQCTVPNCNTIASIEGIKKLYKNEIDVKIFLNETTSRAIIKCKSISVIAILFWTLLVRFKME</sequence>
<keyword evidence="1" id="KW-0732">Signal</keyword>
<dbReference type="Proteomes" id="UP000681722">
    <property type="component" value="Unassembled WGS sequence"/>
</dbReference>
<dbReference type="EMBL" id="CAJOBC010086035">
    <property type="protein sequence ID" value="CAF4339003.1"/>
    <property type="molecule type" value="Genomic_DNA"/>
</dbReference>
<evidence type="ECO:0000313" key="2">
    <source>
        <dbReference type="EMBL" id="CAF1471417.1"/>
    </source>
</evidence>
<reference evidence="2" key="1">
    <citation type="submission" date="2021-02" db="EMBL/GenBank/DDBJ databases">
        <authorList>
            <person name="Nowell W R."/>
        </authorList>
    </citation>
    <scope>NUCLEOTIDE SEQUENCE</scope>
</reference>
<feature type="signal peptide" evidence="1">
    <location>
        <begin position="1"/>
        <end position="24"/>
    </location>
</feature>
<accession>A0A815R5Q2</accession>
<feature type="chain" id="PRO_5036412206" evidence="1">
    <location>
        <begin position="25"/>
        <end position="293"/>
    </location>
</feature>
<gene>
    <name evidence="2" type="ORF">GPM918_LOCUS35478</name>
    <name evidence="3" type="ORF">SRO942_LOCUS36196</name>
</gene>
<dbReference type="EMBL" id="CAJNOQ010020565">
    <property type="protein sequence ID" value="CAF1471417.1"/>
    <property type="molecule type" value="Genomic_DNA"/>
</dbReference>
<proteinExistence type="predicted"/>
<keyword evidence="4" id="KW-1185">Reference proteome</keyword>
<evidence type="ECO:0000313" key="3">
    <source>
        <dbReference type="EMBL" id="CAF4339003.1"/>
    </source>
</evidence>
<dbReference type="AlphaFoldDB" id="A0A815R5Q2"/>